<dbReference type="SMR" id="A0A0D0N2J6"/>
<dbReference type="InterPro" id="IPR009045">
    <property type="entry name" value="Zn_M74/Hedgehog-like"/>
</dbReference>
<dbReference type="InterPro" id="IPR052179">
    <property type="entry name" value="DD-CPase-like"/>
</dbReference>
<dbReference type="Pfam" id="PF02557">
    <property type="entry name" value="VanY"/>
    <property type="match status" value="1"/>
</dbReference>
<organism evidence="2 3">
    <name type="scientific">Kitasatospora griseola</name>
    <name type="common">Streptomyces griseolosporeus</name>
    <dbReference type="NCBI Taxonomy" id="2064"/>
    <lineage>
        <taxon>Bacteria</taxon>
        <taxon>Bacillati</taxon>
        <taxon>Actinomycetota</taxon>
        <taxon>Actinomycetes</taxon>
        <taxon>Kitasatosporales</taxon>
        <taxon>Streptomycetaceae</taxon>
        <taxon>Kitasatospora</taxon>
    </lineage>
</organism>
<dbReference type="PATRIC" id="fig|2064.6.peg.5263"/>
<dbReference type="InterPro" id="IPR003709">
    <property type="entry name" value="VanY-like_core_dom"/>
</dbReference>
<comment type="caution">
    <text evidence="2">The sequence shown here is derived from an EMBL/GenBank/DDBJ whole genome shotgun (WGS) entry which is preliminary data.</text>
</comment>
<evidence type="ECO:0000313" key="3">
    <source>
        <dbReference type="Proteomes" id="UP000032066"/>
    </source>
</evidence>
<dbReference type="RefSeq" id="WP_043914206.1">
    <property type="nucleotide sequence ID" value="NZ_JXZB01000004.1"/>
</dbReference>
<dbReference type="STRING" id="2064.TR51_24625"/>
<sequence>MRRTTRRTITAVGTVAVLGAVAAFAVGGSEQVRAADGELATGVSASPFDDGSAAVSRLDPALLAALRAAATDAKAQGIELRVTSGWRSRSYQQRLLDAAVAKHGSLELARRFVNTPEKSSHVSGKAVDVGPTDADDWLNRKGARYGLCQVYANEMWHFELLTTPGGRCPAQLPDAAG</sequence>
<gene>
    <name evidence="2" type="ORF">TR51_24625</name>
</gene>
<feature type="domain" description="D-alanyl-D-alanine carboxypeptidase-like core" evidence="1">
    <location>
        <begin position="57"/>
        <end position="151"/>
    </location>
</feature>
<evidence type="ECO:0000313" key="2">
    <source>
        <dbReference type="EMBL" id="KIQ62285.1"/>
    </source>
</evidence>
<dbReference type="GO" id="GO:0006508">
    <property type="term" value="P:proteolysis"/>
    <property type="evidence" value="ECO:0007669"/>
    <property type="project" value="InterPro"/>
</dbReference>
<dbReference type="OrthoDB" id="3293184at2"/>
<keyword evidence="3" id="KW-1185">Reference proteome</keyword>
<dbReference type="GO" id="GO:0008233">
    <property type="term" value="F:peptidase activity"/>
    <property type="evidence" value="ECO:0007669"/>
    <property type="project" value="InterPro"/>
</dbReference>
<dbReference type="Proteomes" id="UP000032066">
    <property type="component" value="Unassembled WGS sequence"/>
</dbReference>
<dbReference type="PANTHER" id="PTHR34385">
    <property type="entry name" value="D-ALANYL-D-ALANINE CARBOXYPEPTIDASE"/>
    <property type="match status" value="1"/>
</dbReference>
<dbReference type="AlphaFoldDB" id="A0A0D0N2J6"/>
<protein>
    <recommendedName>
        <fullName evidence="1">D-alanyl-D-alanine carboxypeptidase-like core domain-containing protein</fullName>
    </recommendedName>
</protein>
<proteinExistence type="predicted"/>
<dbReference type="Gene3D" id="3.30.1380.10">
    <property type="match status" value="1"/>
</dbReference>
<evidence type="ECO:0000259" key="1">
    <source>
        <dbReference type="Pfam" id="PF02557"/>
    </source>
</evidence>
<dbReference type="SUPFAM" id="SSF55166">
    <property type="entry name" value="Hedgehog/DD-peptidase"/>
    <property type="match status" value="1"/>
</dbReference>
<accession>A0A0D0N2J6</accession>
<reference evidence="2 3" key="1">
    <citation type="submission" date="2015-02" db="EMBL/GenBank/DDBJ databases">
        <title>Draft genome sequence of Kitasatospora griseola MF730-N6, a bafilomycin, terpentecin and satosporin producer.</title>
        <authorList>
            <person name="Arens J.C."/>
            <person name="Haltli B."/>
            <person name="Kerr R.G."/>
        </authorList>
    </citation>
    <scope>NUCLEOTIDE SEQUENCE [LARGE SCALE GENOMIC DNA]</scope>
    <source>
        <strain evidence="2 3">MF730-N6</strain>
    </source>
</reference>
<name>A0A0D0N2J6_KITGR</name>
<dbReference type="CDD" id="cd14846">
    <property type="entry name" value="Peptidase_M15_like"/>
    <property type="match status" value="1"/>
</dbReference>
<dbReference type="PANTHER" id="PTHR34385:SF1">
    <property type="entry name" value="PEPTIDOGLYCAN L-ALANYL-D-GLUTAMATE ENDOPEPTIDASE CWLK"/>
    <property type="match status" value="1"/>
</dbReference>
<dbReference type="EMBL" id="JXZB01000004">
    <property type="protein sequence ID" value="KIQ62285.1"/>
    <property type="molecule type" value="Genomic_DNA"/>
</dbReference>